<dbReference type="SUPFAM" id="SSF53659">
    <property type="entry name" value="Isocitrate/Isopropylmalate dehydrogenase-like"/>
    <property type="match status" value="1"/>
</dbReference>
<dbReference type="Proteomes" id="UP000198539">
    <property type="component" value="Unassembled WGS sequence"/>
</dbReference>
<evidence type="ECO:0000256" key="1">
    <source>
        <dbReference type="ARBA" id="ARBA00022679"/>
    </source>
</evidence>
<feature type="domain" description="Phosphate acetyl/butaryl transferase" evidence="4">
    <location>
        <begin position="255"/>
        <end position="467"/>
    </location>
</feature>
<gene>
    <name evidence="6" type="ORF">SAMN04488238_102101</name>
</gene>
<proteinExistence type="predicted"/>
<dbReference type="InterPro" id="IPR002539">
    <property type="entry name" value="MaoC-like_dom"/>
</dbReference>
<accession>A0A1H2TM78</accession>
<dbReference type="RefSeq" id="WP_092885590.1">
    <property type="nucleotide sequence ID" value="NZ_CP061498.1"/>
</dbReference>
<dbReference type="EMBL" id="FNOM01000002">
    <property type="protein sequence ID" value="SDW44908.1"/>
    <property type="molecule type" value="Genomic_DNA"/>
</dbReference>
<dbReference type="OrthoDB" id="9800237at2"/>
<dbReference type="Gene3D" id="3.40.718.10">
    <property type="entry name" value="Isopropylmalate Dehydrogenase"/>
    <property type="match status" value="1"/>
</dbReference>
<name>A0A1H2TM78_9RHOB</name>
<keyword evidence="1 6" id="KW-0808">Transferase</keyword>
<evidence type="ECO:0000313" key="7">
    <source>
        <dbReference type="Proteomes" id="UP000198539"/>
    </source>
</evidence>
<dbReference type="PANTHER" id="PTHR43356">
    <property type="entry name" value="PHOSPHATE ACETYLTRANSFERASE"/>
    <property type="match status" value="1"/>
</dbReference>
<keyword evidence="2" id="KW-0456">Lyase</keyword>
<evidence type="ECO:0000256" key="2">
    <source>
        <dbReference type="ARBA" id="ARBA00023239"/>
    </source>
</evidence>
<organism evidence="6 7">
    <name type="scientific">Roseicitreum antarcticum</name>
    <dbReference type="NCBI Taxonomy" id="564137"/>
    <lineage>
        <taxon>Bacteria</taxon>
        <taxon>Pseudomonadati</taxon>
        <taxon>Pseudomonadota</taxon>
        <taxon>Alphaproteobacteria</taxon>
        <taxon>Rhodobacterales</taxon>
        <taxon>Paracoccaceae</taxon>
        <taxon>Roseicitreum</taxon>
    </lineage>
</organism>
<dbReference type="NCBIfam" id="NF006045">
    <property type="entry name" value="PRK08190.1"/>
    <property type="match status" value="1"/>
</dbReference>
<dbReference type="SUPFAM" id="SSF54637">
    <property type="entry name" value="Thioesterase/thiol ester dehydrase-isomerase"/>
    <property type="match status" value="1"/>
</dbReference>
<dbReference type="STRING" id="564137.SAMN04488238_102101"/>
<dbReference type="InterPro" id="IPR002505">
    <property type="entry name" value="PTA_PTB"/>
</dbReference>
<dbReference type="GO" id="GO:0016836">
    <property type="term" value="F:hydro-lyase activity"/>
    <property type="evidence" value="ECO:0007669"/>
    <property type="project" value="UniProtKB-ARBA"/>
</dbReference>
<dbReference type="Pfam" id="PF01515">
    <property type="entry name" value="PTA_PTB"/>
    <property type="match status" value="1"/>
</dbReference>
<protein>
    <submittedName>
        <fullName evidence="6">Phosphate acetyltransferase</fullName>
    </submittedName>
</protein>
<dbReference type="PANTHER" id="PTHR43356:SF2">
    <property type="entry name" value="PHOSPHATE ACETYLTRANSFERASE"/>
    <property type="match status" value="1"/>
</dbReference>
<dbReference type="InterPro" id="IPR050500">
    <property type="entry name" value="Phos_Acetyltrans/Butyryltrans"/>
</dbReference>
<evidence type="ECO:0000256" key="3">
    <source>
        <dbReference type="ARBA" id="ARBA00023315"/>
    </source>
</evidence>
<keyword evidence="7" id="KW-1185">Reference proteome</keyword>
<keyword evidence="3" id="KW-0012">Acyltransferase</keyword>
<reference evidence="6 7" key="1">
    <citation type="submission" date="2016-10" db="EMBL/GenBank/DDBJ databases">
        <authorList>
            <person name="de Groot N.N."/>
        </authorList>
    </citation>
    <scope>NUCLEOTIDE SEQUENCE [LARGE SCALE GENOMIC DNA]</scope>
    <source>
        <strain evidence="6 7">CGMCC 1.8894</strain>
    </source>
</reference>
<dbReference type="Gene3D" id="3.10.129.10">
    <property type="entry name" value="Hotdog Thioesterase"/>
    <property type="match status" value="1"/>
</dbReference>
<evidence type="ECO:0000313" key="6">
    <source>
        <dbReference type="EMBL" id="SDW44908.1"/>
    </source>
</evidence>
<evidence type="ECO:0000259" key="5">
    <source>
        <dbReference type="Pfam" id="PF01575"/>
    </source>
</evidence>
<dbReference type="Pfam" id="PF01575">
    <property type="entry name" value="MaoC_dehydratas"/>
    <property type="match status" value="1"/>
</dbReference>
<dbReference type="AlphaFoldDB" id="A0A1H2TM78"/>
<dbReference type="GO" id="GO:0016746">
    <property type="term" value="F:acyltransferase activity"/>
    <property type="evidence" value="ECO:0007669"/>
    <property type="project" value="UniProtKB-KW"/>
</dbReference>
<sequence length="483" mass="50171">MSGCSDTPQTVPLAPADATGLIENRTLEELAIGDSAEMVRELTKPDIDLFAVVSGDVNPAHLDAAYAGETPFHHVIAHGMWGGALISAVLGTRLPGPGTVYVDQALHFRCPIGIGDTITVRVTVARIDLDSGHVTLDCQCRNQHDQVVIEGRAEVLAPRQKVSRAATALPTVRMHMPGARFRALLDRARTLPPLPTAVVHPCDALSLMGAVQAEAAGLIAPYWVGPRARILATAAAAGVTLDPARIIDAPHSHGAAAAAVALVRAGQAHALMKGKLHTDELLEAVLDRTLGLRTERRLSHVFALDVPDHDRMLFITDAAINIAPDLTALADIVQNALDMARALGIETPRAALLSAVETVTARMPSTLLAAAICKMHDRGQITGGLVDGPLAFDNAISSAAVAAKGIVSEVAGRADILIAPNLESGNMIAKQLIYLAQAEAAGVALGARVPIMLTSRSDSAAARIASATLARLLAAAAPPVVAG</sequence>
<feature type="domain" description="MaoC-like" evidence="5">
    <location>
        <begin position="40"/>
        <end position="126"/>
    </location>
</feature>
<dbReference type="NCBIfam" id="NF008852">
    <property type="entry name" value="PRK11890.1"/>
    <property type="match status" value="1"/>
</dbReference>
<dbReference type="InterPro" id="IPR029069">
    <property type="entry name" value="HotDog_dom_sf"/>
</dbReference>
<evidence type="ECO:0000259" key="4">
    <source>
        <dbReference type="Pfam" id="PF01515"/>
    </source>
</evidence>
<dbReference type="FunFam" id="3.10.129.10:FF:000042">
    <property type="entry name" value="MaoC domain protein dehydratase"/>
    <property type="match status" value="1"/>
</dbReference>
<dbReference type="CDD" id="cd03449">
    <property type="entry name" value="R_hydratase"/>
    <property type="match status" value="1"/>
</dbReference>